<keyword evidence="1" id="KW-0808">Transferase</keyword>
<dbReference type="PANTHER" id="PTHR24421">
    <property type="entry name" value="NITRATE/NITRITE SENSOR PROTEIN NARX-RELATED"/>
    <property type="match status" value="1"/>
</dbReference>
<organism evidence="6 7">
    <name type="scientific">Virgisporangium ochraceum</name>
    <dbReference type="NCBI Taxonomy" id="65505"/>
    <lineage>
        <taxon>Bacteria</taxon>
        <taxon>Bacillati</taxon>
        <taxon>Actinomycetota</taxon>
        <taxon>Actinomycetes</taxon>
        <taxon>Micromonosporales</taxon>
        <taxon>Micromonosporaceae</taxon>
        <taxon>Virgisporangium</taxon>
    </lineage>
</organism>
<dbReference type="Gene3D" id="1.20.5.1930">
    <property type="match status" value="1"/>
</dbReference>
<dbReference type="InterPro" id="IPR011712">
    <property type="entry name" value="Sig_transdc_His_kin_sub3_dim/P"/>
</dbReference>
<feature type="domain" description="Histidine kinase/HSP90-like ATPase" evidence="5">
    <location>
        <begin position="574"/>
        <end position="665"/>
    </location>
</feature>
<evidence type="ECO:0000259" key="5">
    <source>
        <dbReference type="SMART" id="SM00387"/>
    </source>
</evidence>
<reference evidence="6" key="1">
    <citation type="submission" date="2021-01" db="EMBL/GenBank/DDBJ databases">
        <title>Whole genome shotgun sequence of Virgisporangium ochraceum NBRC 16418.</title>
        <authorList>
            <person name="Komaki H."/>
            <person name="Tamura T."/>
        </authorList>
    </citation>
    <scope>NUCLEOTIDE SEQUENCE</scope>
    <source>
        <strain evidence="6">NBRC 16418</strain>
    </source>
</reference>
<dbReference type="RefSeq" id="WP_203925769.1">
    <property type="nucleotide sequence ID" value="NZ_BOPH01000009.1"/>
</dbReference>
<evidence type="ECO:0000256" key="1">
    <source>
        <dbReference type="ARBA" id="ARBA00022679"/>
    </source>
</evidence>
<feature type="transmembrane region" description="Helical" evidence="4">
    <location>
        <begin position="63"/>
        <end position="84"/>
    </location>
</feature>
<feature type="transmembrane region" description="Helical" evidence="4">
    <location>
        <begin position="135"/>
        <end position="158"/>
    </location>
</feature>
<dbReference type="GO" id="GO:0016020">
    <property type="term" value="C:membrane"/>
    <property type="evidence" value="ECO:0007669"/>
    <property type="project" value="InterPro"/>
</dbReference>
<dbReference type="Gene3D" id="3.30.565.10">
    <property type="entry name" value="Histidine kinase-like ATPase, C-terminal domain"/>
    <property type="match status" value="1"/>
</dbReference>
<dbReference type="CDD" id="cd16917">
    <property type="entry name" value="HATPase_UhpB-NarQ-NarX-like"/>
    <property type="match status" value="1"/>
</dbReference>
<feature type="transmembrane region" description="Helical" evidence="4">
    <location>
        <begin position="188"/>
        <end position="212"/>
    </location>
</feature>
<feature type="transmembrane region" description="Helical" evidence="4">
    <location>
        <begin position="281"/>
        <end position="305"/>
    </location>
</feature>
<dbReference type="SMART" id="SM00387">
    <property type="entry name" value="HATPase_c"/>
    <property type="match status" value="1"/>
</dbReference>
<dbReference type="Pfam" id="PF02518">
    <property type="entry name" value="HATPase_c"/>
    <property type="match status" value="1"/>
</dbReference>
<dbReference type="GO" id="GO:0046983">
    <property type="term" value="F:protein dimerization activity"/>
    <property type="evidence" value="ECO:0007669"/>
    <property type="project" value="InterPro"/>
</dbReference>
<feature type="transmembrane region" description="Helical" evidence="4">
    <location>
        <begin position="224"/>
        <end position="245"/>
    </location>
</feature>
<dbReference type="SUPFAM" id="SSF55874">
    <property type="entry name" value="ATPase domain of HSP90 chaperone/DNA topoisomerase II/histidine kinase"/>
    <property type="match status" value="1"/>
</dbReference>
<keyword evidence="4" id="KW-0812">Transmembrane</keyword>
<feature type="transmembrane region" description="Helical" evidence="4">
    <location>
        <begin position="311"/>
        <end position="331"/>
    </location>
</feature>
<evidence type="ECO:0000313" key="7">
    <source>
        <dbReference type="Proteomes" id="UP000635606"/>
    </source>
</evidence>
<feature type="transmembrane region" description="Helical" evidence="4">
    <location>
        <begin position="104"/>
        <end position="123"/>
    </location>
</feature>
<keyword evidence="4" id="KW-0472">Membrane</keyword>
<evidence type="ECO:0000256" key="3">
    <source>
        <dbReference type="ARBA" id="ARBA00023012"/>
    </source>
</evidence>
<evidence type="ECO:0000256" key="4">
    <source>
        <dbReference type="SAM" id="Phobius"/>
    </source>
</evidence>
<gene>
    <name evidence="6" type="ORF">Voc01_006840</name>
</gene>
<dbReference type="EMBL" id="BOPH01000009">
    <property type="protein sequence ID" value="GIJ65767.1"/>
    <property type="molecule type" value="Genomic_DNA"/>
</dbReference>
<evidence type="ECO:0000313" key="6">
    <source>
        <dbReference type="EMBL" id="GIJ65767.1"/>
    </source>
</evidence>
<comment type="caution">
    <text evidence="6">The sequence shown here is derived from an EMBL/GenBank/DDBJ whole genome shotgun (WGS) entry which is preliminary data.</text>
</comment>
<keyword evidence="3" id="KW-0902">Two-component regulatory system</keyword>
<feature type="transmembrane region" description="Helical" evidence="4">
    <location>
        <begin position="251"/>
        <end position="269"/>
    </location>
</feature>
<keyword evidence="7" id="KW-1185">Reference proteome</keyword>
<protein>
    <recommendedName>
        <fullName evidence="5">Histidine kinase/HSP90-like ATPase domain-containing protein</fullName>
    </recommendedName>
</protein>
<dbReference type="GO" id="GO:0000155">
    <property type="term" value="F:phosphorelay sensor kinase activity"/>
    <property type="evidence" value="ECO:0007669"/>
    <property type="project" value="InterPro"/>
</dbReference>
<dbReference type="Pfam" id="PF07730">
    <property type="entry name" value="HisKA_3"/>
    <property type="match status" value="1"/>
</dbReference>
<dbReference type="InterPro" id="IPR003594">
    <property type="entry name" value="HATPase_dom"/>
</dbReference>
<keyword evidence="2" id="KW-0418">Kinase</keyword>
<dbReference type="AlphaFoldDB" id="A0A8J3ZMN5"/>
<evidence type="ECO:0000256" key="2">
    <source>
        <dbReference type="ARBA" id="ARBA00022777"/>
    </source>
</evidence>
<sequence>MKHIAVIAVAVAATVAAAVLDLQVPGAHRRLLDLEAGWLAGIPGVALAVPGALLLGRMPRHPVGWILCVTGLHWSLDGFASSWLAYATLDTPAKPGAELAFWAYQRLGASLLLALPLVLLFYPDGRLPAGRWWRTAALASLAATASFPLVLLLVPAGIAQEQQTGEALPPQFAALDLDLTTVALRESFWQPAFAVSLALAPLSLLVPFAVVVRKYRQDRNRMRWLLWAAVVDLLVMLSTLVLPGAFTSPGLTVAVCVTGVAVTIGIVRPDVTDVDELLNGTLRYGALAFAVVAVDALVLAVTSAVAERDAAVLALLLVTAVYGPLRHRLWLLARRVLFGRRHDRYGVVASLAEQLERSPAPEEQLLAVARTVAEAFRSPFVAVEVDRAGSASLVASYGTRPERTQVLPVTYRGEAVGRLVLGRSGRLRSLSARDERLLSDVVRQAAAAARAGHLAEELQRSRHAIVTAREEERRRLRRDLHDGLGPSLGAVALRIDAARNVLRRDAARGDEMLVQAREDARAALADVRRLVHDLRPPALDDVGLLGAVRQQAARMPAGLTVRVDGEGLDRLPAAVEVAAYRIVSEALANVVKHASASSCAVRLAVEGDELVVEVTDDGVGIRADTPAGVGLVSIRERVAELGGHCRIECPGEHGTVVRAVLPMLEVVPT</sequence>
<feature type="transmembrane region" description="Helical" evidence="4">
    <location>
        <begin position="36"/>
        <end position="56"/>
    </location>
</feature>
<keyword evidence="4" id="KW-1133">Transmembrane helix</keyword>
<dbReference type="InterPro" id="IPR050482">
    <property type="entry name" value="Sensor_HK_TwoCompSys"/>
</dbReference>
<dbReference type="Proteomes" id="UP000635606">
    <property type="component" value="Unassembled WGS sequence"/>
</dbReference>
<dbReference type="InterPro" id="IPR036890">
    <property type="entry name" value="HATPase_C_sf"/>
</dbReference>
<proteinExistence type="predicted"/>
<dbReference type="SUPFAM" id="SSF55781">
    <property type="entry name" value="GAF domain-like"/>
    <property type="match status" value="1"/>
</dbReference>
<name>A0A8J3ZMN5_9ACTN</name>
<accession>A0A8J3ZMN5</accession>